<comment type="caution">
    <text evidence="2">The sequence shown here is derived from an EMBL/GenBank/DDBJ whole genome shotgun (WGS) entry which is preliminary data.</text>
</comment>
<sequence length="108" mass="11622">MLIAMFWQSVALARMGSTVNPLADMAHAALHWQEEGHHHHEDGSYHLDDSPESAQHIISDQVSAAAALLVSASHDLPSQASVLPGGLHKTPVPDPDLEGLLRPPRSRS</sequence>
<dbReference type="EMBL" id="BJCL01000011">
    <property type="protein sequence ID" value="GCL64735.1"/>
    <property type="molecule type" value="Genomic_DNA"/>
</dbReference>
<accession>A0A480AYA6</accession>
<evidence type="ECO:0000313" key="2">
    <source>
        <dbReference type="EMBL" id="GCL64735.1"/>
    </source>
</evidence>
<dbReference type="RefSeq" id="WP_137734463.1">
    <property type="nucleotide sequence ID" value="NZ_BJCL01000011.1"/>
</dbReference>
<reference evidence="3" key="1">
    <citation type="submission" date="2019-03" db="EMBL/GenBank/DDBJ databases">
        <title>Aquabacterium pictum sp.nov., the first bacteriochlorophyll a-containing freshwater bacterium in the genus Aquabacterium of the class Betaproteobacteria.</title>
        <authorList>
            <person name="Hirose S."/>
            <person name="Tank M."/>
            <person name="Hara E."/>
            <person name="Tamaki H."/>
            <person name="Takaichi S."/>
            <person name="Haruta S."/>
            <person name="Hanada S."/>
        </authorList>
    </citation>
    <scope>NUCLEOTIDE SEQUENCE [LARGE SCALE GENOMIC DNA]</scope>
    <source>
        <strain evidence="3">W35</strain>
    </source>
</reference>
<name>A0A480AYA6_9BURK</name>
<protein>
    <submittedName>
        <fullName evidence="2">Uncharacterized protein</fullName>
    </submittedName>
</protein>
<evidence type="ECO:0000313" key="3">
    <source>
        <dbReference type="Proteomes" id="UP000301751"/>
    </source>
</evidence>
<dbReference type="Proteomes" id="UP000301751">
    <property type="component" value="Unassembled WGS sequence"/>
</dbReference>
<keyword evidence="3" id="KW-1185">Reference proteome</keyword>
<organism evidence="2 3">
    <name type="scientific">Pseudaquabacterium pictum</name>
    <dbReference type="NCBI Taxonomy" id="2315236"/>
    <lineage>
        <taxon>Bacteria</taxon>
        <taxon>Pseudomonadati</taxon>
        <taxon>Pseudomonadota</taxon>
        <taxon>Betaproteobacteria</taxon>
        <taxon>Burkholderiales</taxon>
        <taxon>Sphaerotilaceae</taxon>
        <taxon>Pseudaquabacterium</taxon>
    </lineage>
</organism>
<proteinExistence type="predicted"/>
<feature type="region of interest" description="Disordered" evidence="1">
    <location>
        <begin position="33"/>
        <end position="54"/>
    </location>
</feature>
<gene>
    <name evidence="2" type="ORF">AQPW35_38160</name>
</gene>
<feature type="compositionally biased region" description="Basic and acidic residues" evidence="1">
    <location>
        <begin position="33"/>
        <end position="49"/>
    </location>
</feature>
<feature type="region of interest" description="Disordered" evidence="1">
    <location>
        <begin position="79"/>
        <end position="108"/>
    </location>
</feature>
<evidence type="ECO:0000256" key="1">
    <source>
        <dbReference type="SAM" id="MobiDB-lite"/>
    </source>
</evidence>
<dbReference type="AlphaFoldDB" id="A0A480AYA6"/>
<dbReference type="OrthoDB" id="8811923at2"/>